<organism evidence="3 4">
    <name type="scientific">Malus domestica</name>
    <name type="common">Apple</name>
    <name type="synonym">Pyrus malus</name>
    <dbReference type="NCBI Taxonomy" id="3750"/>
    <lineage>
        <taxon>Eukaryota</taxon>
        <taxon>Viridiplantae</taxon>
        <taxon>Streptophyta</taxon>
        <taxon>Embryophyta</taxon>
        <taxon>Tracheophyta</taxon>
        <taxon>Spermatophyta</taxon>
        <taxon>Magnoliopsida</taxon>
        <taxon>eudicotyledons</taxon>
        <taxon>Gunneridae</taxon>
        <taxon>Pentapetalae</taxon>
        <taxon>rosids</taxon>
        <taxon>fabids</taxon>
        <taxon>Rosales</taxon>
        <taxon>Rosaceae</taxon>
        <taxon>Amygdaloideae</taxon>
        <taxon>Maleae</taxon>
        <taxon>Malus</taxon>
    </lineage>
</organism>
<dbReference type="Pfam" id="PF03931">
    <property type="entry name" value="Skp1_POZ"/>
    <property type="match status" value="1"/>
</dbReference>
<dbReference type="SUPFAM" id="SSF54695">
    <property type="entry name" value="POZ domain"/>
    <property type="match status" value="1"/>
</dbReference>
<accession>A0A498KMN4</accession>
<comment type="pathway">
    <text evidence="1">Protein modification; protein ubiquitination.</text>
</comment>
<evidence type="ECO:0000256" key="1">
    <source>
        <dbReference type="ARBA" id="ARBA00004906"/>
    </source>
</evidence>
<evidence type="ECO:0000313" key="4">
    <source>
        <dbReference type="Proteomes" id="UP000290289"/>
    </source>
</evidence>
<dbReference type="AlphaFoldDB" id="A0A498KMN4"/>
<keyword evidence="4" id="KW-1185">Reference proteome</keyword>
<dbReference type="EMBL" id="RDQH01000327">
    <property type="protein sequence ID" value="RXI09409.1"/>
    <property type="molecule type" value="Genomic_DNA"/>
</dbReference>
<dbReference type="Gene3D" id="3.30.710.10">
    <property type="entry name" value="Potassium Channel Kv1.1, Chain A"/>
    <property type="match status" value="1"/>
</dbReference>
<feature type="domain" description="SKP1 component POZ" evidence="2">
    <location>
        <begin position="14"/>
        <end position="51"/>
    </location>
</feature>
<sequence>MKISEKRAASSSLKKITLKSLDGKSFEVEEAVVLELQTIKHMIEDDCADKGMSTTPSPMRKSPRMILRPGIRIWFDSRVSEFGDSVGLGKLAVEMGSCRSLCVRFRAAQPQVVVGVAVLVWDIVWTRPQVLMLQHLLPLH</sequence>
<name>A0A498KMN4_MALDO</name>
<gene>
    <name evidence="3" type="ORF">DVH24_034026</name>
</gene>
<protein>
    <recommendedName>
        <fullName evidence="2">SKP1 component POZ domain-containing protein</fullName>
    </recommendedName>
</protein>
<dbReference type="Proteomes" id="UP000290289">
    <property type="component" value="Chromosome 1"/>
</dbReference>
<dbReference type="InterPro" id="IPR011333">
    <property type="entry name" value="SKP1/BTB/POZ_sf"/>
</dbReference>
<dbReference type="GO" id="GO:0006511">
    <property type="term" value="P:ubiquitin-dependent protein catabolic process"/>
    <property type="evidence" value="ECO:0007669"/>
    <property type="project" value="InterPro"/>
</dbReference>
<comment type="caution">
    <text evidence="3">The sequence shown here is derived from an EMBL/GenBank/DDBJ whole genome shotgun (WGS) entry which is preliminary data.</text>
</comment>
<evidence type="ECO:0000259" key="2">
    <source>
        <dbReference type="Pfam" id="PF03931"/>
    </source>
</evidence>
<reference evidence="3 4" key="1">
    <citation type="submission" date="2018-10" db="EMBL/GenBank/DDBJ databases">
        <title>A high-quality apple genome assembly.</title>
        <authorList>
            <person name="Hu J."/>
        </authorList>
    </citation>
    <scope>NUCLEOTIDE SEQUENCE [LARGE SCALE GENOMIC DNA]</scope>
    <source>
        <strain evidence="4">cv. HFTH1</strain>
        <tissue evidence="3">Young leaf</tissue>
    </source>
</reference>
<dbReference type="InterPro" id="IPR016073">
    <property type="entry name" value="Skp1_comp_POZ"/>
</dbReference>
<dbReference type="STRING" id="3750.A0A498KMN4"/>
<proteinExistence type="predicted"/>
<evidence type="ECO:0000313" key="3">
    <source>
        <dbReference type="EMBL" id="RXI09409.1"/>
    </source>
</evidence>